<dbReference type="Proteomes" id="UP001352223">
    <property type="component" value="Unassembled WGS sequence"/>
</dbReference>
<evidence type="ECO:0000313" key="2">
    <source>
        <dbReference type="Proteomes" id="UP001352223"/>
    </source>
</evidence>
<organism evidence="1 2">
    <name type="scientific">Streptomyces kunmingensis</name>
    <dbReference type="NCBI Taxonomy" id="68225"/>
    <lineage>
        <taxon>Bacteria</taxon>
        <taxon>Bacillati</taxon>
        <taxon>Actinomycetota</taxon>
        <taxon>Actinomycetes</taxon>
        <taxon>Kitasatosporales</taxon>
        <taxon>Streptomycetaceae</taxon>
        <taxon>Streptomyces</taxon>
    </lineage>
</organism>
<comment type="caution">
    <text evidence="1">The sequence shown here is derived from an EMBL/GenBank/DDBJ whole genome shotgun (WGS) entry which is preliminary data.</text>
</comment>
<proteinExistence type="predicted"/>
<gene>
    <name evidence="1" type="ORF">OKJ48_02760</name>
</gene>
<reference evidence="1 2" key="1">
    <citation type="submission" date="2022-10" db="EMBL/GenBank/DDBJ databases">
        <authorList>
            <person name="Xie J."/>
            <person name="Shen N."/>
        </authorList>
    </citation>
    <scope>NUCLEOTIDE SEQUENCE [LARGE SCALE GENOMIC DNA]</scope>
    <source>
        <strain evidence="1 2">DSM 41681</strain>
    </source>
</reference>
<accession>A0ABU6C3A0</accession>
<name>A0ABU6C3A0_9ACTN</name>
<keyword evidence="2" id="KW-1185">Reference proteome</keyword>
<sequence length="101" mass="11399">MYAYARVRWDGPNSQRGGGYIHDAFVRVQVKHNARNFHGIAGRWDSSDRNGNYNGSYTTGTVKWKGRSRAVAAASLNIDWRNHGDGRTGYAKTHFRSSPRV</sequence>
<dbReference type="RefSeq" id="WP_324766167.1">
    <property type="nucleotide sequence ID" value="NZ_BAAATS010000073.1"/>
</dbReference>
<dbReference type="EMBL" id="JAOZYB010000007">
    <property type="protein sequence ID" value="MEB3959182.1"/>
    <property type="molecule type" value="Genomic_DNA"/>
</dbReference>
<protein>
    <submittedName>
        <fullName evidence="1">Uncharacterized protein</fullName>
    </submittedName>
</protein>
<evidence type="ECO:0000313" key="1">
    <source>
        <dbReference type="EMBL" id="MEB3959182.1"/>
    </source>
</evidence>